<evidence type="ECO:0000256" key="4">
    <source>
        <dbReference type="ARBA" id="ARBA00022840"/>
    </source>
</evidence>
<organism evidence="8 9">
    <name type="scientific">Kandleria vitulina DSM 20405</name>
    <dbReference type="NCBI Taxonomy" id="1410657"/>
    <lineage>
        <taxon>Bacteria</taxon>
        <taxon>Bacillati</taxon>
        <taxon>Bacillota</taxon>
        <taxon>Erysipelotrichia</taxon>
        <taxon>Erysipelotrichales</taxon>
        <taxon>Coprobacillaceae</taxon>
        <taxon>Kandleria</taxon>
    </lineage>
</organism>
<evidence type="ECO:0000256" key="1">
    <source>
        <dbReference type="ARBA" id="ARBA00022679"/>
    </source>
</evidence>
<dbReference type="Gene3D" id="3.40.50.10240">
    <property type="entry name" value="Thiamin pyrophosphokinase, catalytic domain"/>
    <property type="match status" value="1"/>
</dbReference>
<dbReference type="Pfam" id="PF04265">
    <property type="entry name" value="TPK_B1_binding"/>
    <property type="match status" value="1"/>
</dbReference>
<dbReference type="PANTHER" id="PTHR41299">
    <property type="entry name" value="THIAMINE PYROPHOSPHOKINASE"/>
    <property type="match status" value="1"/>
</dbReference>
<evidence type="ECO:0000256" key="3">
    <source>
        <dbReference type="ARBA" id="ARBA00022777"/>
    </source>
</evidence>
<evidence type="ECO:0000313" key="9">
    <source>
        <dbReference type="Proteomes" id="UP000051841"/>
    </source>
</evidence>
<comment type="caution">
    <text evidence="8">The sequence shown here is derived from an EMBL/GenBank/DDBJ whole genome shotgun (WGS) entry which is preliminary data.</text>
</comment>
<dbReference type="GO" id="GO:0016301">
    <property type="term" value="F:kinase activity"/>
    <property type="evidence" value="ECO:0007669"/>
    <property type="project" value="UniProtKB-KW"/>
</dbReference>
<evidence type="ECO:0000256" key="2">
    <source>
        <dbReference type="ARBA" id="ARBA00022741"/>
    </source>
</evidence>
<dbReference type="GO" id="GO:0009229">
    <property type="term" value="P:thiamine diphosphate biosynthetic process"/>
    <property type="evidence" value="ECO:0007669"/>
    <property type="project" value="InterPro"/>
</dbReference>
<dbReference type="Proteomes" id="UP000051841">
    <property type="component" value="Unassembled WGS sequence"/>
</dbReference>
<dbReference type="EMBL" id="JQBL01000003">
    <property type="protein sequence ID" value="KRN51042.1"/>
    <property type="molecule type" value="Genomic_DNA"/>
</dbReference>
<keyword evidence="2" id="KW-0547">Nucleotide-binding</keyword>
<sequence length="197" mass="22574">MRIGIYAGMDVGDVLDRTIPYIGADAGVSHLLKYKLHPTLAIGDFDSLCDLEILDDLKIKKYPSRKDQTDTQLALEYAINKGYDEIDIYGVTGGRIDHFFSIMCLLEQYKDLDIRVIDATNIISILKPGHHELMVHSKYFSLFALDECKVSLSHCEYPLSSYQLRRDDPLCVSNESDEKVHIDNDAYLYFIQSERRN</sequence>
<dbReference type="EC" id="2.7.6.2" evidence="5"/>
<dbReference type="InterPro" id="IPR006282">
    <property type="entry name" value="Thi_PPkinase"/>
</dbReference>
<dbReference type="AlphaFoldDB" id="A0A0R2HDF8"/>
<dbReference type="PANTHER" id="PTHR41299:SF1">
    <property type="entry name" value="THIAMINE PYROPHOSPHOKINASE"/>
    <property type="match status" value="1"/>
</dbReference>
<evidence type="ECO:0000259" key="7">
    <source>
        <dbReference type="Pfam" id="PF04265"/>
    </source>
</evidence>
<dbReference type="Pfam" id="PF04263">
    <property type="entry name" value="TPK_catalytic"/>
    <property type="match status" value="1"/>
</dbReference>
<dbReference type="GO" id="GO:0004788">
    <property type="term" value="F:thiamine diphosphokinase activity"/>
    <property type="evidence" value="ECO:0007669"/>
    <property type="project" value="UniProtKB-UniRule"/>
</dbReference>
<keyword evidence="3" id="KW-0418">Kinase</keyword>
<reference evidence="8 9" key="1">
    <citation type="journal article" date="2015" name="Genome Announc.">
        <title>Expanding the biotechnology potential of lactobacilli through comparative genomics of 213 strains and associated genera.</title>
        <authorList>
            <person name="Sun Z."/>
            <person name="Harris H.M."/>
            <person name="McCann A."/>
            <person name="Guo C."/>
            <person name="Argimon S."/>
            <person name="Zhang W."/>
            <person name="Yang X."/>
            <person name="Jeffery I.B."/>
            <person name="Cooney J.C."/>
            <person name="Kagawa T.F."/>
            <person name="Liu W."/>
            <person name="Song Y."/>
            <person name="Salvetti E."/>
            <person name="Wrobel A."/>
            <person name="Rasinkangas P."/>
            <person name="Parkhill J."/>
            <person name="Rea M.C."/>
            <person name="O'Sullivan O."/>
            <person name="Ritari J."/>
            <person name="Douillard F.P."/>
            <person name="Paul Ross R."/>
            <person name="Yang R."/>
            <person name="Briner A.E."/>
            <person name="Felis G.E."/>
            <person name="de Vos W.M."/>
            <person name="Barrangou R."/>
            <person name="Klaenhammer T.R."/>
            <person name="Caufield P.W."/>
            <person name="Cui Y."/>
            <person name="Zhang H."/>
            <person name="O'Toole P.W."/>
        </authorList>
    </citation>
    <scope>NUCLEOTIDE SEQUENCE [LARGE SCALE GENOMIC DNA]</scope>
    <source>
        <strain evidence="8 9">DSM 20405</strain>
    </source>
</reference>
<dbReference type="CDD" id="cd07995">
    <property type="entry name" value="TPK"/>
    <property type="match status" value="1"/>
</dbReference>
<evidence type="ECO:0000256" key="5">
    <source>
        <dbReference type="NCBIfam" id="TIGR01378"/>
    </source>
</evidence>
<dbReference type="InterPro" id="IPR053149">
    <property type="entry name" value="TPK"/>
</dbReference>
<dbReference type="PATRIC" id="fig|1410657.5.peg.1156"/>
<dbReference type="InterPro" id="IPR007373">
    <property type="entry name" value="Thiamin_PyroPKinase_B1-bd"/>
</dbReference>
<accession>A0A0R2HDF8</accession>
<protein>
    <recommendedName>
        <fullName evidence="5">Thiamine diphosphokinase</fullName>
        <ecNumber evidence="5">2.7.6.2</ecNumber>
    </recommendedName>
</protein>
<dbReference type="GO" id="GO:0030975">
    <property type="term" value="F:thiamine binding"/>
    <property type="evidence" value="ECO:0007669"/>
    <property type="project" value="InterPro"/>
</dbReference>
<keyword evidence="4" id="KW-0067">ATP-binding</keyword>
<dbReference type="NCBIfam" id="TIGR01378">
    <property type="entry name" value="thi_PPkinase"/>
    <property type="match status" value="1"/>
</dbReference>
<proteinExistence type="predicted"/>
<evidence type="ECO:0000259" key="6">
    <source>
        <dbReference type="Pfam" id="PF04263"/>
    </source>
</evidence>
<keyword evidence="1" id="KW-0808">Transferase</keyword>
<dbReference type="SUPFAM" id="SSF63999">
    <property type="entry name" value="Thiamin pyrophosphokinase, catalytic domain"/>
    <property type="match status" value="1"/>
</dbReference>
<dbReference type="GO" id="GO:0006772">
    <property type="term" value="P:thiamine metabolic process"/>
    <property type="evidence" value="ECO:0007669"/>
    <property type="project" value="UniProtKB-UniRule"/>
</dbReference>
<evidence type="ECO:0000313" key="8">
    <source>
        <dbReference type="EMBL" id="KRN51042.1"/>
    </source>
</evidence>
<keyword evidence="9" id="KW-1185">Reference proteome</keyword>
<dbReference type="InterPro" id="IPR007371">
    <property type="entry name" value="TPK_catalytic"/>
</dbReference>
<dbReference type="InterPro" id="IPR036759">
    <property type="entry name" value="TPK_catalytic_sf"/>
</dbReference>
<feature type="domain" description="Thiamin pyrophosphokinase catalytic" evidence="6">
    <location>
        <begin position="17"/>
        <end position="116"/>
    </location>
</feature>
<feature type="domain" description="Thiamin pyrophosphokinase thiamin-binding" evidence="7">
    <location>
        <begin position="136"/>
        <end position="186"/>
    </location>
</feature>
<name>A0A0R2HDF8_9FIRM</name>
<dbReference type="RefSeq" id="WP_031588641.1">
    <property type="nucleotide sequence ID" value="NZ_JNKN01000004.1"/>
</dbReference>
<dbReference type="GO" id="GO:0005524">
    <property type="term" value="F:ATP binding"/>
    <property type="evidence" value="ECO:0007669"/>
    <property type="project" value="UniProtKB-KW"/>
</dbReference>
<gene>
    <name evidence="8" type="ORF">IV49_GL001115</name>
</gene>